<keyword evidence="4 6" id="KW-0658">Purine biosynthesis</keyword>
<keyword evidence="1 6" id="KW-0963">Cytoplasm</keyword>
<dbReference type="UniPathway" id="UPA00074">
    <property type="reaction ID" value="UER00128"/>
</dbReference>
<dbReference type="InterPro" id="IPR003850">
    <property type="entry name" value="PurS"/>
</dbReference>
<dbReference type="Proteomes" id="UP000277256">
    <property type="component" value="Unassembled WGS sequence"/>
</dbReference>
<gene>
    <name evidence="6 7" type="primary">purS</name>
    <name evidence="7" type="ORF">EIW28_13080</name>
</gene>
<dbReference type="RefSeq" id="WP_125248129.1">
    <property type="nucleotide sequence ID" value="NZ_RSEB01000003.1"/>
</dbReference>
<dbReference type="PANTHER" id="PTHR34696">
    <property type="entry name" value="PHOSPHORIBOSYLFORMYLGLYCINAMIDINE SYNTHASE SUBUNIT PURS"/>
    <property type="match status" value="1"/>
</dbReference>
<evidence type="ECO:0000313" key="7">
    <source>
        <dbReference type="EMBL" id="RRR99619.1"/>
    </source>
</evidence>
<keyword evidence="3 6" id="KW-0547">Nucleotide-binding</keyword>
<dbReference type="AlphaFoldDB" id="A0A426UYH3"/>
<dbReference type="Gene3D" id="3.30.1280.10">
    <property type="entry name" value="Phosphoribosylformylglycinamidine synthase subunit PurS"/>
    <property type="match status" value="1"/>
</dbReference>
<keyword evidence="5 6" id="KW-0067">ATP-binding</keyword>
<reference evidence="7 8" key="1">
    <citation type="submission" date="2018-12" db="EMBL/GenBank/DDBJ databases">
        <title>Glycomyces sp. YIM 121974 draft genome.</title>
        <authorList>
            <person name="Li Q."/>
        </authorList>
    </citation>
    <scope>NUCLEOTIDE SEQUENCE [LARGE SCALE GENOMIC DNA]</scope>
    <source>
        <strain evidence="7 8">YIM 121974</strain>
    </source>
</reference>
<evidence type="ECO:0000256" key="6">
    <source>
        <dbReference type="HAMAP-Rule" id="MF_01926"/>
    </source>
</evidence>
<proteinExistence type="inferred from homology"/>
<protein>
    <recommendedName>
        <fullName evidence="6">Phosphoribosylformylglycinamidine synthase subunit PurS</fullName>
        <shortName evidence="6">FGAM synthase</shortName>
        <ecNumber evidence="6">6.3.5.3</ecNumber>
    </recommendedName>
    <alternativeName>
        <fullName evidence="6">Formylglycinamide ribonucleotide amidotransferase subunit III</fullName>
        <shortName evidence="6">FGAR amidotransferase III</shortName>
        <shortName evidence="6">FGAR-AT III</shortName>
    </alternativeName>
    <alternativeName>
        <fullName evidence="6">Phosphoribosylformylglycinamidine synthase subunit III</fullName>
    </alternativeName>
</protein>
<dbReference type="GO" id="GO:0006189">
    <property type="term" value="P:'de novo' IMP biosynthetic process"/>
    <property type="evidence" value="ECO:0007669"/>
    <property type="project" value="UniProtKB-UniRule"/>
</dbReference>
<dbReference type="GO" id="GO:0005737">
    <property type="term" value="C:cytoplasm"/>
    <property type="evidence" value="ECO:0007669"/>
    <property type="project" value="UniProtKB-SubCell"/>
</dbReference>
<evidence type="ECO:0000256" key="4">
    <source>
        <dbReference type="ARBA" id="ARBA00022755"/>
    </source>
</evidence>
<evidence type="ECO:0000256" key="5">
    <source>
        <dbReference type="ARBA" id="ARBA00022840"/>
    </source>
</evidence>
<dbReference type="EC" id="6.3.5.3" evidence="6"/>
<sequence length="86" mass="9344">MARVVVDVMLKSEILDPQGEAVLGALPRLGVTDVASVRIGKRVEIEFDENAQNVEEQSRVIADQLLANPVIESFTVSVERDPVEAA</sequence>
<dbReference type="EMBL" id="RSEB01000003">
    <property type="protein sequence ID" value="RRR99619.1"/>
    <property type="molecule type" value="Genomic_DNA"/>
</dbReference>
<dbReference type="SUPFAM" id="SSF82697">
    <property type="entry name" value="PurS-like"/>
    <property type="match status" value="1"/>
</dbReference>
<dbReference type="GO" id="GO:0005524">
    <property type="term" value="F:ATP binding"/>
    <property type="evidence" value="ECO:0007669"/>
    <property type="project" value="UniProtKB-UniRule"/>
</dbReference>
<keyword evidence="8" id="KW-1185">Reference proteome</keyword>
<organism evidence="7 8">
    <name type="scientific">Glycomyces terrestris</name>
    <dbReference type="NCBI Taxonomy" id="2493553"/>
    <lineage>
        <taxon>Bacteria</taxon>
        <taxon>Bacillati</taxon>
        <taxon>Actinomycetota</taxon>
        <taxon>Actinomycetes</taxon>
        <taxon>Glycomycetales</taxon>
        <taxon>Glycomycetaceae</taxon>
        <taxon>Glycomyces</taxon>
    </lineage>
</organism>
<evidence type="ECO:0000313" key="8">
    <source>
        <dbReference type="Proteomes" id="UP000277256"/>
    </source>
</evidence>
<evidence type="ECO:0000256" key="1">
    <source>
        <dbReference type="ARBA" id="ARBA00022490"/>
    </source>
</evidence>
<comment type="pathway">
    <text evidence="6">Purine metabolism; IMP biosynthesis via de novo pathway; 5-amino-1-(5-phospho-D-ribosyl)imidazole from N(2)-formyl-N(1)-(5-phospho-D-ribosyl)glycinamide: step 1/2.</text>
</comment>
<comment type="subcellular location">
    <subcellularLocation>
        <location evidence="6">Cytoplasm</location>
    </subcellularLocation>
</comment>
<dbReference type="GO" id="GO:0004642">
    <property type="term" value="F:phosphoribosylformylglycinamidine synthase activity"/>
    <property type="evidence" value="ECO:0007669"/>
    <property type="project" value="UniProtKB-UniRule"/>
</dbReference>
<comment type="catalytic activity">
    <reaction evidence="6">
        <text>N(2)-formyl-N(1)-(5-phospho-beta-D-ribosyl)glycinamide + L-glutamine + ATP + H2O = 2-formamido-N(1)-(5-O-phospho-beta-D-ribosyl)acetamidine + L-glutamate + ADP + phosphate + H(+)</text>
        <dbReference type="Rhea" id="RHEA:17129"/>
        <dbReference type="ChEBI" id="CHEBI:15377"/>
        <dbReference type="ChEBI" id="CHEBI:15378"/>
        <dbReference type="ChEBI" id="CHEBI:29985"/>
        <dbReference type="ChEBI" id="CHEBI:30616"/>
        <dbReference type="ChEBI" id="CHEBI:43474"/>
        <dbReference type="ChEBI" id="CHEBI:58359"/>
        <dbReference type="ChEBI" id="CHEBI:147286"/>
        <dbReference type="ChEBI" id="CHEBI:147287"/>
        <dbReference type="ChEBI" id="CHEBI:456216"/>
        <dbReference type="EC" id="6.3.5.3"/>
    </reaction>
</comment>
<dbReference type="OrthoDB" id="3479567at2"/>
<comment type="function">
    <text evidence="6">Part of the phosphoribosylformylglycinamidine synthase complex involved in the purines biosynthetic pathway. Catalyzes the ATP-dependent conversion of formylglycinamide ribonucleotide (FGAR) and glutamine to yield formylglycinamidine ribonucleotide (FGAM) and glutamate. The FGAM synthase complex is composed of three subunits. PurQ produces an ammonia molecule by converting glutamine to glutamate. PurL transfers the ammonia molecule to FGAR to form FGAM in an ATP-dependent manner. PurS interacts with PurQ and PurL and is thought to assist in the transfer of the ammonia molecule from PurQ to PurL.</text>
</comment>
<dbReference type="NCBIfam" id="TIGR00302">
    <property type="entry name" value="phosphoribosylformylglycinamidine synthase subunit PurS"/>
    <property type="match status" value="1"/>
</dbReference>
<comment type="caution">
    <text evidence="7">The sequence shown here is derived from an EMBL/GenBank/DDBJ whole genome shotgun (WGS) entry which is preliminary data.</text>
</comment>
<evidence type="ECO:0000256" key="3">
    <source>
        <dbReference type="ARBA" id="ARBA00022741"/>
    </source>
</evidence>
<comment type="subunit">
    <text evidence="6">Part of the FGAM synthase complex composed of 1 PurL, 1 PurQ and 2 PurS subunits.</text>
</comment>
<comment type="similarity">
    <text evidence="6">Belongs to the PurS family.</text>
</comment>
<dbReference type="Pfam" id="PF02700">
    <property type="entry name" value="PurS"/>
    <property type="match status" value="1"/>
</dbReference>
<accession>A0A426UYH3</accession>
<evidence type="ECO:0000256" key="2">
    <source>
        <dbReference type="ARBA" id="ARBA00022598"/>
    </source>
</evidence>
<name>A0A426UYH3_9ACTN</name>
<dbReference type="NCBIfam" id="NF004630">
    <property type="entry name" value="PRK05974.1"/>
    <property type="match status" value="1"/>
</dbReference>
<dbReference type="HAMAP" id="MF_01926">
    <property type="entry name" value="PurS"/>
    <property type="match status" value="1"/>
</dbReference>
<keyword evidence="2 6" id="KW-0436">Ligase</keyword>
<dbReference type="PANTHER" id="PTHR34696:SF1">
    <property type="entry name" value="PHOSPHORIBOSYLFORMYLGLYCINAMIDINE SYNTHASE SUBUNIT PURS"/>
    <property type="match status" value="1"/>
</dbReference>
<dbReference type="InterPro" id="IPR036604">
    <property type="entry name" value="PurS-like_sf"/>
</dbReference>